<keyword evidence="1" id="KW-1005">Bacterial flagellum biogenesis</keyword>
<evidence type="ECO:0000256" key="2">
    <source>
        <dbReference type="SAM" id="MobiDB-lite"/>
    </source>
</evidence>
<gene>
    <name evidence="3" type="ORF">P5G49_04775</name>
</gene>
<keyword evidence="4" id="KW-1185">Reference proteome</keyword>
<sequence length="167" mass="18638">MTTETILSILGNLEKLHKSLLRISKEKSELIKNGDINGIDELLKDEQAHLAAIVQMDQSRQNAVSAYLKGNSISVPMNPTITNLIEVTPVPEKEQLTEARDRLLHAIHELKWQNDLNQKLTYQSLQFVNLSLDMVRPRTESVTYSKSGINGKKATGTGTIPNFDSQA</sequence>
<evidence type="ECO:0000313" key="3">
    <source>
        <dbReference type="EMBL" id="MDN4606790.1"/>
    </source>
</evidence>
<reference evidence="3" key="1">
    <citation type="submission" date="2023-03" db="EMBL/GenBank/DDBJ databases">
        <title>MT1 and MT2 Draft Genomes of Novel Species.</title>
        <authorList>
            <person name="Venkateswaran K."/>
        </authorList>
    </citation>
    <scope>NUCLEOTIDE SEQUENCE</scope>
    <source>
        <strain evidence="3">F6_3S_P_2</strain>
    </source>
</reference>
<dbReference type="InterPro" id="IPR036679">
    <property type="entry name" value="FlgN-like_sf"/>
</dbReference>
<evidence type="ECO:0000256" key="1">
    <source>
        <dbReference type="ARBA" id="ARBA00022795"/>
    </source>
</evidence>
<name>A0ABT8JNS1_9BACL</name>
<dbReference type="SUPFAM" id="SSF140566">
    <property type="entry name" value="FlgN-like"/>
    <property type="match status" value="1"/>
</dbReference>
<protein>
    <submittedName>
        <fullName evidence="3">Flagellar protein FlgN</fullName>
    </submittedName>
</protein>
<dbReference type="EMBL" id="JAROCC010000003">
    <property type="protein sequence ID" value="MDN4606790.1"/>
    <property type="molecule type" value="Genomic_DNA"/>
</dbReference>
<comment type="caution">
    <text evidence="3">The sequence shown here is derived from an EMBL/GenBank/DDBJ whole genome shotgun (WGS) entry which is preliminary data.</text>
</comment>
<dbReference type="Gene3D" id="1.20.58.300">
    <property type="entry name" value="FlgN-like"/>
    <property type="match status" value="1"/>
</dbReference>
<feature type="region of interest" description="Disordered" evidence="2">
    <location>
        <begin position="145"/>
        <end position="167"/>
    </location>
</feature>
<dbReference type="Proteomes" id="UP001175097">
    <property type="component" value="Unassembled WGS sequence"/>
</dbReference>
<keyword evidence="3" id="KW-0966">Cell projection</keyword>
<dbReference type="RefSeq" id="WP_301242340.1">
    <property type="nucleotide sequence ID" value="NZ_JAROCC010000003.1"/>
</dbReference>
<dbReference type="Pfam" id="PF05130">
    <property type="entry name" value="FlgN"/>
    <property type="match status" value="1"/>
</dbReference>
<feature type="compositionally biased region" description="Polar residues" evidence="2">
    <location>
        <begin position="156"/>
        <end position="167"/>
    </location>
</feature>
<accession>A0ABT8JNS1</accession>
<keyword evidence="3" id="KW-0282">Flagellum</keyword>
<dbReference type="InterPro" id="IPR007809">
    <property type="entry name" value="FlgN-like"/>
</dbReference>
<evidence type="ECO:0000313" key="4">
    <source>
        <dbReference type="Proteomes" id="UP001175097"/>
    </source>
</evidence>
<organism evidence="3 4">
    <name type="scientific">Sporosarcina highlanderae</name>
    <dbReference type="NCBI Taxonomy" id="3035916"/>
    <lineage>
        <taxon>Bacteria</taxon>
        <taxon>Bacillati</taxon>
        <taxon>Bacillota</taxon>
        <taxon>Bacilli</taxon>
        <taxon>Bacillales</taxon>
        <taxon>Caryophanaceae</taxon>
        <taxon>Sporosarcina</taxon>
    </lineage>
</organism>
<proteinExistence type="predicted"/>
<keyword evidence="3" id="KW-0969">Cilium</keyword>